<comment type="caution">
    <text evidence="1">The sequence shown here is derived from an EMBL/GenBank/DDBJ whole genome shotgun (WGS) entry which is preliminary data.</text>
</comment>
<dbReference type="Proteomes" id="UP001239111">
    <property type="component" value="Chromosome 4"/>
</dbReference>
<evidence type="ECO:0000313" key="2">
    <source>
        <dbReference type="Proteomes" id="UP001239111"/>
    </source>
</evidence>
<reference evidence="1" key="1">
    <citation type="submission" date="2023-04" db="EMBL/GenBank/DDBJ databases">
        <title>A chromosome-level genome assembly of the parasitoid wasp Eretmocerus hayati.</title>
        <authorList>
            <person name="Zhong Y."/>
            <person name="Liu S."/>
            <person name="Liu Y."/>
        </authorList>
    </citation>
    <scope>NUCLEOTIDE SEQUENCE</scope>
    <source>
        <strain evidence="1">ZJU_SS_LIU_2023</strain>
    </source>
</reference>
<feature type="non-terminal residue" evidence="1">
    <location>
        <position position="1"/>
    </location>
</feature>
<name>A0ACC2NC23_9HYME</name>
<gene>
    <name evidence="1" type="ORF">QAD02_010294</name>
</gene>
<sequence>ANSFLVLVNAAPSGEEAECPAVCTNTLEYEPVCGSDNTTYGNSGDLKCAQKCKPDLRKVHAGPCQERVTMVDSESAGSTQSEKQGDCGILCPITADISPVCGSDGITYENPSALKCAQKCKPELQQAHGGPCQRNVTTKDSTSAGITLSEQLEVCGILCIITHELRPVCGSDGITYNNPSILRCAQKCKPGNEFYHNHCQTRLIFTGVPLTQSSFR</sequence>
<proteinExistence type="predicted"/>
<accession>A0ACC2NC23</accession>
<evidence type="ECO:0000313" key="1">
    <source>
        <dbReference type="EMBL" id="KAJ8668631.1"/>
    </source>
</evidence>
<dbReference type="EMBL" id="CM056744">
    <property type="protein sequence ID" value="KAJ8668631.1"/>
    <property type="molecule type" value="Genomic_DNA"/>
</dbReference>
<protein>
    <submittedName>
        <fullName evidence="1">Uncharacterized protein</fullName>
    </submittedName>
</protein>
<keyword evidence="2" id="KW-1185">Reference proteome</keyword>
<organism evidence="1 2">
    <name type="scientific">Eretmocerus hayati</name>
    <dbReference type="NCBI Taxonomy" id="131215"/>
    <lineage>
        <taxon>Eukaryota</taxon>
        <taxon>Metazoa</taxon>
        <taxon>Ecdysozoa</taxon>
        <taxon>Arthropoda</taxon>
        <taxon>Hexapoda</taxon>
        <taxon>Insecta</taxon>
        <taxon>Pterygota</taxon>
        <taxon>Neoptera</taxon>
        <taxon>Endopterygota</taxon>
        <taxon>Hymenoptera</taxon>
        <taxon>Apocrita</taxon>
        <taxon>Proctotrupomorpha</taxon>
        <taxon>Chalcidoidea</taxon>
        <taxon>Aphelinidae</taxon>
        <taxon>Aphelininae</taxon>
        <taxon>Eretmocerus</taxon>
    </lineage>
</organism>